<name>A0A0A9BUX8_ARUDO</name>
<feature type="transmembrane region" description="Helical" evidence="1">
    <location>
        <begin position="24"/>
        <end position="44"/>
    </location>
</feature>
<protein>
    <submittedName>
        <fullName evidence="2">Uncharacterized protein</fullName>
    </submittedName>
</protein>
<keyword evidence="1" id="KW-0472">Membrane</keyword>
<dbReference type="AlphaFoldDB" id="A0A0A9BUX8"/>
<accession>A0A0A9BUX8</accession>
<sequence>MKNWRRTTSLPMCTLLFKSIEDLFIPMFLQLVLWNLLFGMLLLMRR</sequence>
<keyword evidence="1" id="KW-1133">Transmembrane helix</keyword>
<proteinExistence type="predicted"/>
<dbReference type="EMBL" id="GBRH01231887">
    <property type="protein sequence ID" value="JAD66008.1"/>
    <property type="molecule type" value="Transcribed_RNA"/>
</dbReference>
<keyword evidence="1" id="KW-0812">Transmembrane</keyword>
<evidence type="ECO:0000313" key="2">
    <source>
        <dbReference type="EMBL" id="JAD66008.1"/>
    </source>
</evidence>
<evidence type="ECO:0000256" key="1">
    <source>
        <dbReference type="SAM" id="Phobius"/>
    </source>
</evidence>
<reference evidence="2" key="2">
    <citation type="journal article" date="2015" name="Data Brief">
        <title>Shoot transcriptome of the giant reed, Arundo donax.</title>
        <authorList>
            <person name="Barrero R.A."/>
            <person name="Guerrero F.D."/>
            <person name="Moolhuijzen P."/>
            <person name="Goolsby J.A."/>
            <person name="Tidwell J."/>
            <person name="Bellgard S.E."/>
            <person name="Bellgard M.I."/>
        </authorList>
    </citation>
    <scope>NUCLEOTIDE SEQUENCE</scope>
    <source>
        <tissue evidence="2">Shoot tissue taken approximately 20 cm above the soil surface</tissue>
    </source>
</reference>
<organism evidence="2">
    <name type="scientific">Arundo donax</name>
    <name type="common">Giant reed</name>
    <name type="synonym">Donax arundinaceus</name>
    <dbReference type="NCBI Taxonomy" id="35708"/>
    <lineage>
        <taxon>Eukaryota</taxon>
        <taxon>Viridiplantae</taxon>
        <taxon>Streptophyta</taxon>
        <taxon>Embryophyta</taxon>
        <taxon>Tracheophyta</taxon>
        <taxon>Spermatophyta</taxon>
        <taxon>Magnoliopsida</taxon>
        <taxon>Liliopsida</taxon>
        <taxon>Poales</taxon>
        <taxon>Poaceae</taxon>
        <taxon>PACMAD clade</taxon>
        <taxon>Arundinoideae</taxon>
        <taxon>Arundineae</taxon>
        <taxon>Arundo</taxon>
    </lineage>
</organism>
<reference evidence="2" key="1">
    <citation type="submission" date="2014-09" db="EMBL/GenBank/DDBJ databases">
        <authorList>
            <person name="Magalhaes I.L.F."/>
            <person name="Oliveira U."/>
            <person name="Santos F.R."/>
            <person name="Vidigal T.H.D.A."/>
            <person name="Brescovit A.D."/>
            <person name="Santos A.J."/>
        </authorList>
    </citation>
    <scope>NUCLEOTIDE SEQUENCE</scope>
    <source>
        <tissue evidence="2">Shoot tissue taken approximately 20 cm above the soil surface</tissue>
    </source>
</reference>